<gene>
    <name evidence="8" type="primary">queE</name>
    <name evidence="10" type="ORF">HH304_13150</name>
</gene>
<dbReference type="EMBL" id="JABBNU010000008">
    <property type="protein sequence ID" value="NMM49351.1"/>
    <property type="molecule type" value="Genomic_DNA"/>
</dbReference>
<keyword evidence="5 8" id="KW-0408">Iron</keyword>
<dbReference type="SUPFAM" id="SSF102114">
    <property type="entry name" value="Radical SAM enzymes"/>
    <property type="match status" value="1"/>
</dbReference>
<keyword evidence="2 8" id="KW-0949">S-adenosyl-L-methionine</keyword>
<dbReference type="GO" id="GO:0008616">
    <property type="term" value="P:tRNA queuosine(34) biosynthetic process"/>
    <property type="evidence" value="ECO:0007669"/>
    <property type="project" value="UniProtKB-UniRule"/>
</dbReference>
<keyword evidence="6 8" id="KW-0411">Iron-sulfur</keyword>
<dbReference type="InterPro" id="IPR007197">
    <property type="entry name" value="rSAM"/>
</dbReference>
<keyword evidence="4 8" id="KW-0460">Magnesium</keyword>
<dbReference type="EC" id="4.3.99.3" evidence="8"/>
<evidence type="ECO:0000256" key="2">
    <source>
        <dbReference type="ARBA" id="ARBA00022691"/>
    </source>
</evidence>
<evidence type="ECO:0000256" key="7">
    <source>
        <dbReference type="ARBA" id="ARBA00023239"/>
    </source>
</evidence>
<comment type="pathway">
    <text evidence="8">Purine metabolism; 7-cyano-7-deazaguanine biosynthesis.</text>
</comment>
<protein>
    <recommendedName>
        <fullName evidence="8">7-carboxy-7-deazaguanine synthase</fullName>
        <shortName evidence="8">CDG synthase</shortName>
        <ecNumber evidence="8">4.3.99.3</ecNumber>
    </recommendedName>
    <alternativeName>
        <fullName evidence="8">Queuosine biosynthesis protein QueE</fullName>
    </alternativeName>
</protein>
<organism evidence="10 11">
    <name type="scientific">Marinigracilibium pacificum</name>
    <dbReference type="NCBI Taxonomy" id="2729599"/>
    <lineage>
        <taxon>Bacteria</taxon>
        <taxon>Pseudomonadati</taxon>
        <taxon>Bacteroidota</taxon>
        <taxon>Cytophagia</taxon>
        <taxon>Cytophagales</taxon>
        <taxon>Flammeovirgaceae</taxon>
        <taxon>Marinigracilibium</taxon>
    </lineage>
</organism>
<dbReference type="SFLD" id="SFLDS00029">
    <property type="entry name" value="Radical_SAM"/>
    <property type="match status" value="1"/>
</dbReference>
<keyword evidence="7 8" id="KW-0456">Lyase</keyword>
<dbReference type="GO" id="GO:0016840">
    <property type="term" value="F:carbon-nitrogen lyase activity"/>
    <property type="evidence" value="ECO:0007669"/>
    <property type="project" value="UniProtKB-UniRule"/>
</dbReference>
<name>A0A848J104_9BACT</name>
<evidence type="ECO:0000313" key="11">
    <source>
        <dbReference type="Proteomes" id="UP000559010"/>
    </source>
</evidence>
<dbReference type="PANTHER" id="PTHR42836">
    <property type="entry name" value="7-CARBOXY-7-DEAZAGUANINE SYNTHASE"/>
    <property type="match status" value="1"/>
</dbReference>
<dbReference type="GO" id="GO:1904047">
    <property type="term" value="F:S-adenosyl-L-methionine binding"/>
    <property type="evidence" value="ECO:0007669"/>
    <property type="project" value="UniProtKB-UniRule"/>
</dbReference>
<dbReference type="InterPro" id="IPR024924">
    <property type="entry name" value="7-CO-7-deazaguanine_synth-like"/>
</dbReference>
<sequence length="193" mass="22083">MESFYTIQGEGAYQGHAAYFIRLGGCDVGCHWCDVKESWDASVHPQKSIKSLIDEISDIEGNIVVITGGEPLMHDLDVLTHAIKDNGKRTHIETSGTHKLTGNWDWVTFSPKKFKKPTDEIYDAADELKIVVYNKSDLEWAEMHSKRVKSSCKLYLQPEWSKADEMIPLIIDYVKMNPNWNISLQVHKFMQIP</sequence>
<dbReference type="Proteomes" id="UP000559010">
    <property type="component" value="Unassembled WGS sequence"/>
</dbReference>
<dbReference type="AlphaFoldDB" id="A0A848J104"/>
<evidence type="ECO:0000256" key="5">
    <source>
        <dbReference type="ARBA" id="ARBA00023004"/>
    </source>
</evidence>
<feature type="binding site" evidence="8">
    <location>
        <position position="69"/>
    </location>
    <ligand>
        <name>S-adenosyl-L-methionine</name>
        <dbReference type="ChEBI" id="CHEBI:59789"/>
    </ligand>
</feature>
<comment type="function">
    <text evidence="8">Catalyzes the complex heterocyclic radical-mediated conversion of 6-carboxy-5,6,7,8-tetrahydropterin (CPH4) to 7-carboxy-7-deazaguanine (CDG), a step common to the biosynthetic pathways of all 7-deazapurine-containing compounds.</text>
</comment>
<feature type="binding site" evidence="8">
    <location>
        <position position="193"/>
    </location>
    <ligand>
        <name>substrate</name>
    </ligand>
</feature>
<keyword evidence="3 8" id="KW-0479">Metal-binding</keyword>
<dbReference type="UniPathway" id="UPA00391"/>
<feature type="domain" description="Radical SAM core" evidence="9">
    <location>
        <begin position="13"/>
        <end position="193"/>
    </location>
</feature>
<feature type="binding site" evidence="8">
    <location>
        <begin position="32"/>
        <end position="34"/>
    </location>
    <ligand>
        <name>S-adenosyl-L-methionine</name>
        <dbReference type="ChEBI" id="CHEBI:59789"/>
    </ligand>
</feature>
<feature type="binding site" evidence="8">
    <location>
        <position position="67"/>
    </location>
    <ligand>
        <name>substrate</name>
    </ligand>
</feature>
<dbReference type="PANTHER" id="PTHR42836:SF1">
    <property type="entry name" value="7-CARBOXY-7-DEAZAGUANINE SYNTHASE"/>
    <property type="match status" value="1"/>
</dbReference>
<feature type="binding site" evidence="8">
    <location>
        <begin position="110"/>
        <end position="112"/>
    </location>
    <ligand>
        <name>S-adenosyl-L-methionine</name>
        <dbReference type="ChEBI" id="CHEBI:59789"/>
    </ligand>
</feature>
<dbReference type="HAMAP" id="MF_00917">
    <property type="entry name" value="QueE"/>
    <property type="match status" value="1"/>
</dbReference>
<feature type="binding site" evidence="8">
    <location>
        <position position="22"/>
    </location>
    <ligand>
        <name>substrate</name>
    </ligand>
</feature>
<feature type="binding site" evidence="8">
    <location>
        <position position="26"/>
    </location>
    <ligand>
        <name>[4Fe-4S] cluster</name>
        <dbReference type="ChEBI" id="CHEBI:49883"/>
        <note>4Fe-4S-S-AdoMet</note>
    </ligand>
</feature>
<evidence type="ECO:0000256" key="6">
    <source>
        <dbReference type="ARBA" id="ARBA00023014"/>
    </source>
</evidence>
<evidence type="ECO:0000313" key="10">
    <source>
        <dbReference type="EMBL" id="NMM49351.1"/>
    </source>
</evidence>
<feature type="binding site" evidence="8">
    <location>
        <position position="33"/>
    </location>
    <ligand>
        <name>[4Fe-4S] cluster</name>
        <dbReference type="ChEBI" id="CHEBI:49883"/>
        <note>4Fe-4S-S-AdoMet</note>
    </ligand>
</feature>
<dbReference type="InterPro" id="IPR058240">
    <property type="entry name" value="rSAM_sf"/>
</dbReference>
<keyword evidence="1 8" id="KW-0004">4Fe-4S</keyword>
<comment type="cofactor">
    <cofactor evidence="8">
        <name>Mg(2+)</name>
        <dbReference type="ChEBI" id="CHEBI:18420"/>
    </cofactor>
</comment>
<reference evidence="10 11" key="1">
    <citation type="submission" date="2020-04" db="EMBL/GenBank/DDBJ databases">
        <title>Flammeovirgaceae bacterium KN852 isolated from deep sea.</title>
        <authorList>
            <person name="Zhang D.-C."/>
        </authorList>
    </citation>
    <scope>NUCLEOTIDE SEQUENCE [LARGE SCALE GENOMIC DNA]</scope>
    <source>
        <strain evidence="10 11">KN852</strain>
    </source>
</reference>
<dbReference type="InterPro" id="IPR013785">
    <property type="entry name" value="Aldolase_TIM"/>
</dbReference>
<comment type="caution">
    <text evidence="8">Lacks conserved residue(s) required for the propagation of feature annotation.</text>
</comment>
<keyword evidence="11" id="KW-1185">Reference proteome</keyword>
<evidence type="ECO:0000256" key="1">
    <source>
        <dbReference type="ARBA" id="ARBA00022485"/>
    </source>
</evidence>
<dbReference type="GO" id="GO:0000287">
    <property type="term" value="F:magnesium ion binding"/>
    <property type="evidence" value="ECO:0007669"/>
    <property type="project" value="UniProtKB-UniRule"/>
</dbReference>
<dbReference type="CDD" id="cd01335">
    <property type="entry name" value="Radical_SAM"/>
    <property type="match status" value="1"/>
</dbReference>
<evidence type="ECO:0000259" key="9">
    <source>
        <dbReference type="PROSITE" id="PS51918"/>
    </source>
</evidence>
<keyword evidence="8" id="KW-0671">Queuosine biosynthesis</keyword>
<evidence type="ECO:0000256" key="3">
    <source>
        <dbReference type="ARBA" id="ARBA00022723"/>
    </source>
</evidence>
<dbReference type="Gene3D" id="3.20.20.70">
    <property type="entry name" value="Aldolase class I"/>
    <property type="match status" value="1"/>
</dbReference>
<evidence type="ECO:0000256" key="4">
    <source>
        <dbReference type="ARBA" id="ARBA00022842"/>
    </source>
</evidence>
<comment type="similarity">
    <text evidence="8">Belongs to the radical SAM superfamily. 7-carboxy-7-deazaguanine synthase family.</text>
</comment>
<comment type="catalytic activity">
    <reaction evidence="8">
        <text>6-carboxy-5,6,7,8-tetrahydropterin + H(+) = 7-carboxy-7-carbaguanine + NH4(+)</text>
        <dbReference type="Rhea" id="RHEA:27974"/>
        <dbReference type="ChEBI" id="CHEBI:15378"/>
        <dbReference type="ChEBI" id="CHEBI:28938"/>
        <dbReference type="ChEBI" id="CHEBI:61032"/>
        <dbReference type="ChEBI" id="CHEBI:61036"/>
        <dbReference type="EC" id="4.3.99.3"/>
    </reaction>
</comment>
<dbReference type="Pfam" id="PF04055">
    <property type="entry name" value="Radical_SAM"/>
    <property type="match status" value="1"/>
</dbReference>
<comment type="caution">
    <text evidence="10">The sequence shown here is derived from an EMBL/GenBank/DDBJ whole genome shotgun (WGS) entry which is preliminary data.</text>
</comment>
<comment type="cofactor">
    <cofactor evidence="8">
        <name>S-adenosyl-L-methionine</name>
        <dbReference type="ChEBI" id="CHEBI:59789"/>
    </cofactor>
    <text evidence="8">Binds 1 S-adenosyl-L-methionine per subunit.</text>
</comment>
<feature type="binding site" evidence="8">
    <location>
        <position position="30"/>
    </location>
    <ligand>
        <name>[4Fe-4S] cluster</name>
        <dbReference type="ChEBI" id="CHEBI:49883"/>
        <note>4Fe-4S-S-AdoMet</note>
    </ligand>
</feature>
<comment type="subunit">
    <text evidence="8">Homodimer.</text>
</comment>
<accession>A0A848J104</accession>
<dbReference type="PROSITE" id="PS51918">
    <property type="entry name" value="RADICAL_SAM"/>
    <property type="match status" value="1"/>
</dbReference>
<evidence type="ECO:0000256" key="8">
    <source>
        <dbReference type="HAMAP-Rule" id="MF_00917"/>
    </source>
</evidence>
<proteinExistence type="inferred from homology"/>
<comment type="cofactor">
    <cofactor evidence="8">
        <name>[4Fe-4S] cluster</name>
        <dbReference type="ChEBI" id="CHEBI:49883"/>
    </cofactor>
    <text evidence="8">Binds 1 [4Fe-4S] cluster. The cluster is coordinated with 3 cysteines and an exchangeable S-adenosyl-L-methionine.</text>
</comment>
<dbReference type="PIRSF" id="PIRSF000370">
    <property type="entry name" value="QueE"/>
    <property type="match status" value="1"/>
</dbReference>
<dbReference type="GO" id="GO:0051539">
    <property type="term" value="F:4 iron, 4 sulfur cluster binding"/>
    <property type="evidence" value="ECO:0007669"/>
    <property type="project" value="UniProtKB-UniRule"/>
</dbReference>
<feature type="binding site" evidence="8">
    <location>
        <begin position="7"/>
        <end position="9"/>
    </location>
    <ligand>
        <name>substrate</name>
    </ligand>
</feature>